<sequence length="68" mass="8275">MVAKDLSIFFDGYFKTFHELNQLLKNLNELNIHDLFQLKNDRNKRLLEQIQKLLVNSLNRTQEKNNKW</sequence>
<dbReference type="EMBL" id="LS991952">
    <property type="protein sequence ID" value="SYV94298.1"/>
    <property type="molecule type" value="Genomic_DNA"/>
</dbReference>
<proteinExistence type="predicted"/>
<feature type="non-terminal residue" evidence="1">
    <location>
        <position position="68"/>
    </location>
</feature>
<evidence type="ECO:0000313" key="2">
    <source>
        <dbReference type="Proteomes" id="UP000260136"/>
    </source>
</evidence>
<gene>
    <name evidence="1" type="ORF">NCTC10115_00617</name>
</gene>
<organism evidence="1 2">
    <name type="scientific">Mycoplasmoides gallisepticum</name>
    <name type="common">Mycoplasma gallisepticum</name>
    <dbReference type="NCBI Taxonomy" id="2096"/>
    <lineage>
        <taxon>Bacteria</taxon>
        <taxon>Bacillati</taxon>
        <taxon>Mycoplasmatota</taxon>
        <taxon>Mycoplasmoidales</taxon>
        <taxon>Mycoplasmoidaceae</taxon>
        <taxon>Mycoplasmoides</taxon>
    </lineage>
</organism>
<accession>A0A3B0PAZ4</accession>
<evidence type="ECO:0000313" key="1">
    <source>
        <dbReference type="EMBL" id="SYV94298.1"/>
    </source>
</evidence>
<protein>
    <submittedName>
        <fullName evidence="1">Uncharacterized protein</fullName>
    </submittedName>
</protein>
<dbReference type="Proteomes" id="UP000260136">
    <property type="component" value="Chromosome"/>
</dbReference>
<dbReference type="AlphaFoldDB" id="A0A3B0PAZ4"/>
<name>A0A3B0PAZ4_MYCGL</name>
<reference evidence="2" key="1">
    <citation type="submission" date="2018-06" db="EMBL/GenBank/DDBJ databases">
        <authorList>
            <consortium name="Pathogen Informatics"/>
        </authorList>
    </citation>
    <scope>NUCLEOTIDE SEQUENCE [LARGE SCALE GENOMIC DNA]</scope>
    <source>
        <strain evidence="2">NCTC10115</strain>
    </source>
</reference>